<accession>A0AA88IXB6</accession>
<evidence type="ECO:0000256" key="1">
    <source>
        <dbReference type="SAM" id="MobiDB-lite"/>
    </source>
</evidence>
<protein>
    <submittedName>
        <fullName evidence="2">Uncharacterized protein</fullName>
    </submittedName>
</protein>
<sequence>MGGGNQIGVLRGRKPDWSARVVAGVGGGGGGGSTSAKMGRKHIGDLGGGALDDAEDGGGQL</sequence>
<name>A0AA88IXB6_FICCA</name>
<comment type="caution">
    <text evidence="2">The sequence shown here is derived from an EMBL/GenBank/DDBJ whole genome shotgun (WGS) entry which is preliminary data.</text>
</comment>
<proteinExistence type="predicted"/>
<evidence type="ECO:0000313" key="2">
    <source>
        <dbReference type="EMBL" id="GMN59868.1"/>
    </source>
</evidence>
<evidence type="ECO:0000313" key="3">
    <source>
        <dbReference type="Proteomes" id="UP001187192"/>
    </source>
</evidence>
<organism evidence="2 3">
    <name type="scientific">Ficus carica</name>
    <name type="common">Common fig</name>
    <dbReference type="NCBI Taxonomy" id="3494"/>
    <lineage>
        <taxon>Eukaryota</taxon>
        <taxon>Viridiplantae</taxon>
        <taxon>Streptophyta</taxon>
        <taxon>Embryophyta</taxon>
        <taxon>Tracheophyta</taxon>
        <taxon>Spermatophyta</taxon>
        <taxon>Magnoliopsida</taxon>
        <taxon>eudicotyledons</taxon>
        <taxon>Gunneridae</taxon>
        <taxon>Pentapetalae</taxon>
        <taxon>rosids</taxon>
        <taxon>fabids</taxon>
        <taxon>Rosales</taxon>
        <taxon>Moraceae</taxon>
        <taxon>Ficeae</taxon>
        <taxon>Ficus</taxon>
    </lineage>
</organism>
<dbReference type="AlphaFoldDB" id="A0AA88IXB6"/>
<feature type="region of interest" description="Disordered" evidence="1">
    <location>
        <begin position="21"/>
        <end position="61"/>
    </location>
</feature>
<gene>
    <name evidence="2" type="ORF">TIFTF001_028967</name>
</gene>
<dbReference type="EMBL" id="BTGU01000092">
    <property type="protein sequence ID" value="GMN59868.1"/>
    <property type="molecule type" value="Genomic_DNA"/>
</dbReference>
<dbReference type="Proteomes" id="UP001187192">
    <property type="component" value="Unassembled WGS sequence"/>
</dbReference>
<keyword evidence="3" id="KW-1185">Reference proteome</keyword>
<reference evidence="2" key="1">
    <citation type="submission" date="2023-07" db="EMBL/GenBank/DDBJ databases">
        <title>draft genome sequence of fig (Ficus carica).</title>
        <authorList>
            <person name="Takahashi T."/>
            <person name="Nishimura K."/>
        </authorList>
    </citation>
    <scope>NUCLEOTIDE SEQUENCE</scope>
</reference>
<feature type="compositionally biased region" description="Acidic residues" evidence="1">
    <location>
        <begin position="52"/>
        <end position="61"/>
    </location>
</feature>
<feature type="compositionally biased region" description="Gly residues" evidence="1">
    <location>
        <begin position="24"/>
        <end position="33"/>
    </location>
</feature>